<name>A0A9P7JKQ3_9AGAM</name>
<feature type="compositionally biased region" description="Low complexity" evidence="1">
    <location>
        <begin position="154"/>
        <end position="172"/>
    </location>
</feature>
<dbReference type="Proteomes" id="UP000823399">
    <property type="component" value="Unassembled WGS sequence"/>
</dbReference>
<comment type="caution">
    <text evidence="2">The sequence shown here is derived from an EMBL/GenBank/DDBJ whole genome shotgun (WGS) entry which is preliminary data.</text>
</comment>
<dbReference type="OrthoDB" id="2688112at2759"/>
<evidence type="ECO:0000256" key="1">
    <source>
        <dbReference type="SAM" id="MobiDB-lite"/>
    </source>
</evidence>
<feature type="region of interest" description="Disordered" evidence="1">
    <location>
        <begin position="35"/>
        <end position="172"/>
    </location>
</feature>
<evidence type="ECO:0000313" key="3">
    <source>
        <dbReference type="Proteomes" id="UP000823399"/>
    </source>
</evidence>
<feature type="compositionally biased region" description="Basic residues" evidence="1">
    <location>
        <begin position="111"/>
        <end position="121"/>
    </location>
</feature>
<reference evidence="2" key="1">
    <citation type="journal article" date="2020" name="New Phytol.">
        <title>Comparative genomics reveals dynamic genome evolution in host specialist ectomycorrhizal fungi.</title>
        <authorList>
            <person name="Lofgren L.A."/>
            <person name="Nguyen N.H."/>
            <person name="Vilgalys R."/>
            <person name="Ruytinx J."/>
            <person name="Liao H.L."/>
            <person name="Branco S."/>
            <person name="Kuo A."/>
            <person name="LaButti K."/>
            <person name="Lipzen A."/>
            <person name="Andreopoulos W."/>
            <person name="Pangilinan J."/>
            <person name="Riley R."/>
            <person name="Hundley H."/>
            <person name="Na H."/>
            <person name="Barry K."/>
            <person name="Grigoriev I.V."/>
            <person name="Stajich J.E."/>
            <person name="Kennedy P.G."/>
        </authorList>
    </citation>
    <scope>NUCLEOTIDE SEQUENCE</scope>
    <source>
        <strain evidence="2">FC423</strain>
    </source>
</reference>
<dbReference type="AlphaFoldDB" id="A0A9P7JKQ3"/>
<dbReference type="RefSeq" id="XP_041284007.1">
    <property type="nucleotide sequence ID" value="XM_041442888.1"/>
</dbReference>
<dbReference type="GeneID" id="64705147"/>
<keyword evidence="3" id="KW-1185">Reference proteome</keyword>
<organism evidence="2 3">
    <name type="scientific">Suillus discolor</name>
    <dbReference type="NCBI Taxonomy" id="1912936"/>
    <lineage>
        <taxon>Eukaryota</taxon>
        <taxon>Fungi</taxon>
        <taxon>Dikarya</taxon>
        <taxon>Basidiomycota</taxon>
        <taxon>Agaricomycotina</taxon>
        <taxon>Agaricomycetes</taxon>
        <taxon>Agaricomycetidae</taxon>
        <taxon>Boletales</taxon>
        <taxon>Suillineae</taxon>
        <taxon>Suillaceae</taxon>
        <taxon>Suillus</taxon>
    </lineage>
</organism>
<accession>A0A9P7JKQ3</accession>
<dbReference type="EMBL" id="JABBWM010000733">
    <property type="protein sequence ID" value="KAG2079546.1"/>
    <property type="molecule type" value="Genomic_DNA"/>
</dbReference>
<evidence type="ECO:0000313" key="2">
    <source>
        <dbReference type="EMBL" id="KAG2079546.1"/>
    </source>
</evidence>
<protein>
    <submittedName>
        <fullName evidence="2">Uncharacterized protein</fullName>
    </submittedName>
</protein>
<gene>
    <name evidence="2" type="ORF">F5147DRAFT_784977</name>
</gene>
<proteinExistence type="predicted"/>
<sequence>MSYWEGVSGGCTTGFSIYRPTIKLPLDELLGEEYDGEDDQMADAPIEQLDDTKEDGNSNSNNVPTQPEGESLLGGSASAEQDILMSDSRQQQQPQPSTPDLFPVPQVPSHSHTHAQLHPRTRGKDHSSKMPTNCPVLTVQMSATKKTGKAGRRASGSVKSPSSAAPSAPALKHSAAASAKHTATATVPASATATSLNPLLTFVLHLRPVPLSHTFILRPLPCTFCLAPLSRRIAFVYITCI</sequence>